<dbReference type="InterPro" id="IPR025943">
    <property type="entry name" value="Sigma_54_int_dom_ATP-bd_2"/>
</dbReference>
<dbReference type="InterPro" id="IPR036095">
    <property type="entry name" value="PTS_EIIB-like_sf"/>
</dbReference>
<dbReference type="Gene3D" id="1.10.1790.10">
    <property type="entry name" value="PRD domain"/>
    <property type="match status" value="1"/>
</dbReference>
<evidence type="ECO:0000256" key="2">
    <source>
        <dbReference type="ARBA" id="ARBA00022741"/>
    </source>
</evidence>
<dbReference type="PANTHER" id="PTHR32071:SF90">
    <property type="entry name" value="TRANSCRIPTIONAL REGULATORY PROTEIN LEVR"/>
    <property type="match status" value="1"/>
</dbReference>
<gene>
    <name evidence="6" type="ORF">EA71_00774</name>
</gene>
<dbReference type="RefSeq" id="WP_081133906.1">
    <property type="nucleotide sequence ID" value="NZ_CAXSSD010000010.1"/>
</dbReference>
<dbReference type="AlphaFoldDB" id="A0A367CC27"/>
<dbReference type="InterPro" id="IPR036390">
    <property type="entry name" value="WH_DNA-bd_sf"/>
</dbReference>
<dbReference type="SUPFAM" id="SSF63520">
    <property type="entry name" value="PTS-regulatory domain, PRD"/>
    <property type="match status" value="2"/>
</dbReference>
<dbReference type="EMBL" id="LEPB01000004">
    <property type="protein sequence ID" value="RCA10044.1"/>
    <property type="molecule type" value="Genomic_DNA"/>
</dbReference>
<dbReference type="STRING" id="53345.LIU_05100"/>
<evidence type="ECO:0000256" key="4">
    <source>
        <dbReference type="ARBA" id="ARBA00022840"/>
    </source>
</evidence>
<dbReference type="Proteomes" id="UP000252797">
    <property type="component" value="Unassembled WGS sequence"/>
</dbReference>
<dbReference type="InterPro" id="IPR033887">
    <property type="entry name" value="PTS_IIA_man"/>
</dbReference>
<dbReference type="PROSITE" id="PS00676">
    <property type="entry name" value="SIGMA54_INTERACT_2"/>
    <property type="match status" value="1"/>
</dbReference>
<dbReference type="Gene3D" id="3.40.50.300">
    <property type="entry name" value="P-loop containing nucleotide triphosphate hydrolases"/>
    <property type="match status" value="1"/>
</dbReference>
<dbReference type="GO" id="GO:0006355">
    <property type="term" value="P:regulation of DNA-templated transcription"/>
    <property type="evidence" value="ECO:0007669"/>
    <property type="project" value="InterPro"/>
</dbReference>
<dbReference type="SUPFAM" id="SSF52794">
    <property type="entry name" value="PTS system IIB component-like"/>
    <property type="match status" value="1"/>
</dbReference>
<keyword evidence="1" id="KW-0808">Transferase</keyword>
<dbReference type="GO" id="GO:0016301">
    <property type="term" value="F:kinase activity"/>
    <property type="evidence" value="ECO:0007669"/>
    <property type="project" value="UniProtKB-KW"/>
</dbReference>
<dbReference type="InterPro" id="IPR036662">
    <property type="entry name" value="PTS_EIIA_man-typ_sf"/>
</dbReference>
<dbReference type="InterPro" id="IPR004701">
    <property type="entry name" value="PTS_EIIA_man-typ"/>
</dbReference>
<dbReference type="Pfam" id="PF03610">
    <property type="entry name" value="EIIA-man"/>
    <property type="match status" value="1"/>
</dbReference>
<dbReference type="InterPro" id="IPR027417">
    <property type="entry name" value="P-loop_NTPase"/>
</dbReference>
<dbReference type="PANTHER" id="PTHR32071">
    <property type="entry name" value="TRANSCRIPTIONAL REGULATORY PROTEIN"/>
    <property type="match status" value="1"/>
</dbReference>
<dbReference type="CDD" id="cd00009">
    <property type="entry name" value="AAA"/>
    <property type="match status" value="1"/>
</dbReference>
<evidence type="ECO:0000313" key="7">
    <source>
        <dbReference type="Proteomes" id="UP000252797"/>
    </source>
</evidence>
<dbReference type="SUPFAM" id="SSF53062">
    <property type="entry name" value="PTS system fructose IIA component-like"/>
    <property type="match status" value="1"/>
</dbReference>
<dbReference type="SMART" id="SM00382">
    <property type="entry name" value="AAA"/>
    <property type="match status" value="1"/>
</dbReference>
<dbReference type="Pfam" id="PF00874">
    <property type="entry name" value="PRD"/>
    <property type="match status" value="2"/>
</dbReference>
<dbReference type="InterPro" id="IPR011608">
    <property type="entry name" value="PRD"/>
</dbReference>
<keyword evidence="4" id="KW-0067">ATP-binding</keyword>
<evidence type="ECO:0000256" key="5">
    <source>
        <dbReference type="ARBA" id="ARBA00023125"/>
    </source>
</evidence>
<accession>A0A367CC27</accession>
<dbReference type="InterPro" id="IPR003593">
    <property type="entry name" value="AAA+_ATPase"/>
</dbReference>
<dbReference type="PROSITE" id="PS51096">
    <property type="entry name" value="PTS_EIIA_TYPE_4"/>
    <property type="match status" value="1"/>
</dbReference>
<organism evidence="6 7">
    <name type="scientific">Enterococcus durans</name>
    <dbReference type="NCBI Taxonomy" id="53345"/>
    <lineage>
        <taxon>Bacteria</taxon>
        <taxon>Bacillati</taxon>
        <taxon>Bacillota</taxon>
        <taxon>Bacilli</taxon>
        <taxon>Lactobacillales</taxon>
        <taxon>Enterococcaceae</taxon>
        <taxon>Enterococcus</taxon>
    </lineage>
</organism>
<dbReference type="GO" id="GO:0008982">
    <property type="term" value="F:protein-N(PI)-phosphohistidine-sugar phosphotransferase activity"/>
    <property type="evidence" value="ECO:0007669"/>
    <property type="project" value="InterPro"/>
</dbReference>
<dbReference type="InterPro" id="IPR036634">
    <property type="entry name" value="PRD_sf"/>
</dbReference>
<reference evidence="6 7" key="1">
    <citation type="submission" date="2015-06" db="EMBL/GenBank/DDBJ databases">
        <title>The Genome Sequence of Enterococcus durans 4EA1.</title>
        <authorList>
            <consortium name="The Broad Institute Genomics Platform"/>
            <consortium name="The Broad Institute Genome Sequencing Center for Infectious Disease"/>
            <person name="Earl A.M."/>
            <person name="Van Tyne D."/>
            <person name="Lebreton F."/>
            <person name="Saavedra J.T."/>
            <person name="Gilmore M.S."/>
            <person name="Manson Mcguire A."/>
            <person name="Clock S."/>
            <person name="Crupain M."/>
            <person name="Rangan U."/>
            <person name="Young S."/>
            <person name="Abouelleil A."/>
            <person name="Cao P."/>
            <person name="Chapman S.B."/>
            <person name="Griggs A."/>
            <person name="Priest M."/>
            <person name="Shea T."/>
            <person name="Wortman J."/>
            <person name="Nusbaum C."/>
            <person name="Birren B."/>
        </authorList>
    </citation>
    <scope>NUCLEOTIDE SEQUENCE [LARGE SCALE GENOMIC DNA]</scope>
    <source>
        <strain evidence="6 7">4EA1</strain>
    </source>
</reference>
<name>A0A367CC27_9ENTE</name>
<evidence type="ECO:0000313" key="6">
    <source>
        <dbReference type="EMBL" id="RCA10044.1"/>
    </source>
</evidence>
<keyword evidence="5" id="KW-0238">DNA-binding</keyword>
<dbReference type="PROSITE" id="PS50045">
    <property type="entry name" value="SIGMA54_INTERACT_4"/>
    <property type="match status" value="1"/>
</dbReference>
<dbReference type="PROSITE" id="PS51372">
    <property type="entry name" value="PRD_2"/>
    <property type="match status" value="2"/>
</dbReference>
<keyword evidence="2" id="KW-0547">Nucleotide-binding</keyword>
<keyword evidence="3" id="KW-0418">Kinase</keyword>
<protein>
    <submittedName>
        <fullName evidence="6">Transcriptional antiterminator bglG:Sigma-54 factor</fullName>
    </submittedName>
</protein>
<comment type="caution">
    <text evidence="6">The sequence shown here is derived from an EMBL/GenBank/DDBJ whole genome shotgun (WGS) entry which is preliminary data.</text>
</comment>
<evidence type="ECO:0000256" key="3">
    <source>
        <dbReference type="ARBA" id="ARBA00022777"/>
    </source>
</evidence>
<dbReference type="GO" id="GO:0003677">
    <property type="term" value="F:DNA binding"/>
    <property type="evidence" value="ECO:0007669"/>
    <property type="project" value="UniProtKB-KW"/>
</dbReference>
<sequence length="942" mass="106010">MAKRIDRIYTYVKEKTAHLTPAEYDQGVTTQEIAEVLGIQRTNSSKDLNQLVREGKLLKTDGRPVRYIYQMHVTYNQPAVKHVISYKETTNEIEKPMIQIDTKDIFAKIIGANGSMKNSVEQAKAAILYPPKGLNCLITGPTGSGKTYFAHAMFHFAKANNVVGEENELIVFNCADYANNPELLMSHLFGYVKGAFTGAEEEKMGIIDQADGGMLFLDEIHRLPPEGQEMIFYFMDHGTYSRLGETTKSHEANVRIVGATTEDPGSSLLETFVRRIPINIKLPAFEKRPANEKIDLVKIMIAHEANRTQRKITLTEDVVKALVGSVTYGNIGQLKSNIQLVCARGFLNHMNSPEISITIDDLTEGIRSGLIQLASNREAMSELSKLLEPKITVLPNDMIMKIQSDSYELPYNLYDIIGDKAALLKSDGLDQEAINHFISTDINIHLKSFYKDHGFSFNADNKLAEFVDPKIIEVTNQIYVMVKKALPYEFQQNFIYAMSLHISSFLKRINIGEERHTNDNIREMAIDFPEEYTIAQEVRKYIETYFQVKIPDSEDYYLTVLLVSLRANQASGRIGVVVAAHGTSTASSMVQVVQQLLDADNVRAVDMPLDMDPKTALARIERNVEEVDEGSGTILLVDMGSLASFNTQIQRDTGIPVRTVDMVTTSLVLETVRKVSVLGTDLDMLYESLKNFRGYAEISTEVTDDLSDIRKKAVLAVCASGEGTAQRIKELIERAVSKRQETELTVLALSIIELKDALPKIQENYQIIATTGITDPHIAAPFIPLEHFIDQNIELILDQLLLESELEDMDEVSLDEETSKKSCLEFITQNFTFINGAKLIDPLWEFAGDMAHAVAIDETEYGFKINLVLHTVGMIERIILNEPLTVEADELKGMLTDEYYLLVEEQLNNLEYQIKVKTPPAEIYFLVKLIHNHLEKNEYTNL</sequence>
<dbReference type="InterPro" id="IPR002078">
    <property type="entry name" value="Sigma_54_int"/>
</dbReference>
<dbReference type="Gene3D" id="3.40.50.510">
    <property type="entry name" value="Phosphotransferase system, mannose-type IIA component"/>
    <property type="match status" value="1"/>
</dbReference>
<dbReference type="CDD" id="cd00006">
    <property type="entry name" value="PTS_IIA_man"/>
    <property type="match status" value="1"/>
</dbReference>
<dbReference type="GO" id="GO:0009401">
    <property type="term" value="P:phosphoenolpyruvate-dependent sugar phosphotransferase system"/>
    <property type="evidence" value="ECO:0007669"/>
    <property type="project" value="InterPro"/>
</dbReference>
<dbReference type="GO" id="GO:0005524">
    <property type="term" value="F:ATP binding"/>
    <property type="evidence" value="ECO:0007669"/>
    <property type="project" value="UniProtKB-KW"/>
</dbReference>
<dbReference type="Pfam" id="PF00158">
    <property type="entry name" value="Sigma54_activat"/>
    <property type="match status" value="1"/>
</dbReference>
<dbReference type="SUPFAM" id="SSF52540">
    <property type="entry name" value="P-loop containing nucleoside triphosphate hydrolases"/>
    <property type="match status" value="1"/>
</dbReference>
<dbReference type="SUPFAM" id="SSF46785">
    <property type="entry name" value="Winged helix' DNA-binding domain"/>
    <property type="match status" value="1"/>
</dbReference>
<proteinExistence type="predicted"/>
<dbReference type="GeneID" id="56743419"/>
<dbReference type="GO" id="GO:0016020">
    <property type="term" value="C:membrane"/>
    <property type="evidence" value="ECO:0007669"/>
    <property type="project" value="InterPro"/>
</dbReference>
<evidence type="ECO:0000256" key="1">
    <source>
        <dbReference type="ARBA" id="ARBA00022679"/>
    </source>
</evidence>